<protein>
    <submittedName>
        <fullName evidence="4">3-ketoacyl-ACP reductase</fullName>
    </submittedName>
</protein>
<dbReference type="Proteomes" id="UP000193553">
    <property type="component" value="Unassembled WGS sequence"/>
</dbReference>
<comment type="caution">
    <text evidence="4">The sequence shown here is derived from an EMBL/GenBank/DDBJ whole genome shotgun (WGS) entry which is preliminary data.</text>
</comment>
<dbReference type="PRINTS" id="PR00081">
    <property type="entry name" value="GDHRDH"/>
</dbReference>
<dbReference type="SUPFAM" id="SSF51735">
    <property type="entry name" value="NAD(P)-binding Rossmann-fold domains"/>
    <property type="match status" value="1"/>
</dbReference>
<dbReference type="EMBL" id="NAFI01000184">
    <property type="protein sequence ID" value="OSJ04655.1"/>
    <property type="molecule type" value="Genomic_DNA"/>
</dbReference>
<dbReference type="PANTHER" id="PTHR43943:SF17">
    <property type="entry name" value="3-PHENYLPROPIONATE-DIHYDRODIOL_CINNAMIC ACID-DIHYDRODIOL DEHYDROGENASE"/>
    <property type="match status" value="1"/>
</dbReference>
<dbReference type="InterPro" id="IPR036291">
    <property type="entry name" value="NAD(P)-bd_dom_sf"/>
</dbReference>
<gene>
    <name evidence="4" type="ORF">BSZ18_28210</name>
</gene>
<dbReference type="AlphaFoldDB" id="A0A1X3DYV9"/>
<dbReference type="CDD" id="cd05233">
    <property type="entry name" value="SDR_c"/>
    <property type="match status" value="1"/>
</dbReference>
<dbReference type="Gene3D" id="3.40.50.720">
    <property type="entry name" value="NAD(P)-binding Rossmann-like Domain"/>
    <property type="match status" value="1"/>
</dbReference>
<dbReference type="InterPro" id="IPR002347">
    <property type="entry name" value="SDR_fam"/>
</dbReference>
<evidence type="ECO:0000313" key="5">
    <source>
        <dbReference type="Proteomes" id="UP000193553"/>
    </source>
</evidence>
<dbReference type="GO" id="GO:0016491">
    <property type="term" value="F:oxidoreductase activity"/>
    <property type="evidence" value="ECO:0007669"/>
    <property type="project" value="UniProtKB-KW"/>
</dbReference>
<evidence type="ECO:0000313" key="4">
    <source>
        <dbReference type="EMBL" id="OSJ04655.1"/>
    </source>
</evidence>
<evidence type="ECO:0000256" key="2">
    <source>
        <dbReference type="ARBA" id="ARBA00023002"/>
    </source>
</evidence>
<evidence type="ECO:0000256" key="3">
    <source>
        <dbReference type="SAM" id="MobiDB-lite"/>
    </source>
</evidence>
<sequence>MEAFGHLSKQLHSLRPTKKENQPMDLGLKGKNAIVLGGTRGIGRAIAATLAGEGSNVAVCARNADQVAATVTELKASGIRATGGPVDVTDGAALKSWIENAAKELGGIDMLFSNAGAMAQGHDAASWEQNFRLDLLGAVHAFDAARPFLEASGDKGGDAAFVIISSISAAQADTASSYGPIKAALIHMAKGLARQYAKKKIRVNVVSPGTVYFKGGVWNTIEQNMPERYNDAMKRNPTGRMATPQEIASAAVFLASPVSGFTTGSNLVVDGAISNRVNF</sequence>
<organism evidence="4 5">
    <name type="scientific">Bradyrhizobium canariense</name>
    <dbReference type="NCBI Taxonomy" id="255045"/>
    <lineage>
        <taxon>Bacteria</taxon>
        <taxon>Pseudomonadati</taxon>
        <taxon>Pseudomonadota</taxon>
        <taxon>Alphaproteobacteria</taxon>
        <taxon>Hyphomicrobiales</taxon>
        <taxon>Nitrobacteraceae</taxon>
        <taxon>Bradyrhizobium</taxon>
    </lineage>
</organism>
<comment type="similarity">
    <text evidence="1">Belongs to the short-chain dehydrogenases/reductases (SDR) family.</text>
</comment>
<name>A0A1X3DYV9_9BRAD</name>
<dbReference type="Pfam" id="PF13561">
    <property type="entry name" value="adh_short_C2"/>
    <property type="match status" value="1"/>
</dbReference>
<dbReference type="FunFam" id="3.40.50.720:FF:000084">
    <property type="entry name" value="Short-chain dehydrogenase reductase"/>
    <property type="match status" value="1"/>
</dbReference>
<accession>A0A1X3DYV9</accession>
<reference evidence="4 5" key="1">
    <citation type="submission" date="2017-03" db="EMBL/GenBank/DDBJ databases">
        <title>Whole genome sequences of fourteen strains of Bradyrhizobium canariense and one strain of Bradyrhizobium japonicum isolated from Lupinus (Papilionoideae: Genisteae) species in Algeria.</title>
        <authorList>
            <person name="Crovadore J."/>
            <person name="Chekireb D."/>
            <person name="Brachmann A."/>
            <person name="Chablais R."/>
            <person name="Cochard B."/>
            <person name="Lefort F."/>
        </authorList>
    </citation>
    <scope>NUCLEOTIDE SEQUENCE [LARGE SCALE GENOMIC DNA]</scope>
    <source>
        <strain evidence="4 5">UBMA195</strain>
    </source>
</reference>
<dbReference type="PANTHER" id="PTHR43943">
    <property type="entry name" value="DEHYDROGENASE/REDUCTASE (SDR FAMILY) MEMBER 4"/>
    <property type="match status" value="1"/>
</dbReference>
<evidence type="ECO:0000256" key="1">
    <source>
        <dbReference type="ARBA" id="ARBA00006484"/>
    </source>
</evidence>
<feature type="region of interest" description="Disordered" evidence="3">
    <location>
        <begin position="1"/>
        <end position="25"/>
    </location>
</feature>
<proteinExistence type="inferred from homology"/>
<keyword evidence="2" id="KW-0560">Oxidoreductase</keyword>